<dbReference type="InterPro" id="IPR012340">
    <property type="entry name" value="NA-bd_OB-fold"/>
</dbReference>
<proteinExistence type="predicted"/>
<dbReference type="AlphaFoldDB" id="A0A0D1LCA9"/>
<dbReference type="Pfam" id="PF01796">
    <property type="entry name" value="OB_ChsH2_C"/>
    <property type="match status" value="1"/>
</dbReference>
<keyword evidence="3" id="KW-1185">Reference proteome</keyword>
<protein>
    <recommendedName>
        <fullName evidence="1">ChsH2 C-terminal OB-fold domain-containing protein</fullName>
    </recommendedName>
</protein>
<dbReference type="SUPFAM" id="SSF50249">
    <property type="entry name" value="Nucleic acid-binding proteins"/>
    <property type="match status" value="1"/>
</dbReference>
<feature type="domain" description="ChsH2 C-terminal OB-fold" evidence="1">
    <location>
        <begin position="315"/>
        <end position="377"/>
    </location>
</feature>
<reference evidence="2 3" key="1">
    <citation type="submission" date="2015-01" db="EMBL/GenBank/DDBJ databases">
        <title>Genome sequence of Mycobacterium llatzerense and Mycobacterium immunogenum recovered from brain abscess.</title>
        <authorList>
            <person name="Greninger A.L."/>
            <person name="Langelier C."/>
            <person name="Cunningham G."/>
            <person name="Chiu C.Y."/>
            <person name="Miller S."/>
        </authorList>
    </citation>
    <scope>NUCLEOTIDE SEQUENCE [LARGE SCALE GENOMIC DNA]</scope>
    <source>
        <strain evidence="2 3">CLUC14</strain>
    </source>
</reference>
<sequence length="401" mass="41285">MSAVVSIGTYLPPWQVGGKRVTGPDEDAVTMAVAAGRAADPAGIATRVVLVSRDFPLLEGGNGAVLLAGLSLPAEVAVTEVLGGAPTVLDLVAEAFESTLLIAVDESGGAAALLTGTSGPRLRVLARRSRSLPTVARGRDGVRHVYGDARLERNLGVQGALAQLNLSGPGPVVGIVGAKAAQLDSQWHASAAITEFASSGAAVLRSIAEGIERRAAGWIVAVEQSSVTVAELSLGQGSALVVRDEPPARELPPVICSSGTGIPISLAAYARAFESKLRWEAAIFAERPGIEARPVFPPRVRVDSAGELVAPYGMQPLPRTGTVYTHTTVRIAVPDLPGPYSLAVVQLDESPVRVLLKVTGVAAGEVAVGQSGAVVFRRIAVRTGIPDYGYAFWPGKQGVAA</sequence>
<evidence type="ECO:0000313" key="2">
    <source>
        <dbReference type="EMBL" id="KIU15882.1"/>
    </source>
</evidence>
<dbReference type="OrthoDB" id="4516040at2"/>
<accession>A0A0D1LCA9</accession>
<evidence type="ECO:0000313" key="3">
    <source>
        <dbReference type="Proteomes" id="UP000032221"/>
    </source>
</evidence>
<organism evidence="2 3">
    <name type="scientific">Mycolicibacterium llatzerense</name>
    <dbReference type="NCBI Taxonomy" id="280871"/>
    <lineage>
        <taxon>Bacteria</taxon>
        <taxon>Bacillati</taxon>
        <taxon>Actinomycetota</taxon>
        <taxon>Actinomycetes</taxon>
        <taxon>Mycobacteriales</taxon>
        <taxon>Mycobacteriaceae</taxon>
        <taxon>Mycolicibacterium</taxon>
    </lineage>
</organism>
<dbReference type="RefSeq" id="WP_043986427.1">
    <property type="nucleotide sequence ID" value="NZ_JXST01000022.1"/>
</dbReference>
<dbReference type="Proteomes" id="UP000032221">
    <property type="component" value="Unassembled WGS sequence"/>
</dbReference>
<evidence type="ECO:0000259" key="1">
    <source>
        <dbReference type="Pfam" id="PF01796"/>
    </source>
</evidence>
<dbReference type="PATRIC" id="fig|280871.6.peg.3407"/>
<dbReference type="EMBL" id="JXST01000022">
    <property type="protein sequence ID" value="KIU15882.1"/>
    <property type="molecule type" value="Genomic_DNA"/>
</dbReference>
<comment type="caution">
    <text evidence="2">The sequence shown here is derived from an EMBL/GenBank/DDBJ whole genome shotgun (WGS) entry which is preliminary data.</text>
</comment>
<dbReference type="InterPro" id="IPR002878">
    <property type="entry name" value="ChsH2_C"/>
</dbReference>
<gene>
    <name evidence="2" type="ORF">TL10_16420</name>
</gene>
<name>A0A0D1LCA9_9MYCO</name>
<dbReference type="STRING" id="280871.TL10_16420"/>